<feature type="region of interest" description="Disordered" evidence="1">
    <location>
        <begin position="74"/>
        <end position="103"/>
    </location>
</feature>
<evidence type="ECO:0000313" key="3">
    <source>
        <dbReference type="Proteomes" id="UP001396898"/>
    </source>
</evidence>
<evidence type="ECO:0000256" key="1">
    <source>
        <dbReference type="SAM" id="MobiDB-lite"/>
    </source>
</evidence>
<name>A0ABR1R9A8_9PEZI</name>
<comment type="caution">
    <text evidence="2">The sequence shown here is derived from an EMBL/GenBank/DDBJ whole genome shotgun (WGS) entry which is preliminary data.</text>
</comment>
<gene>
    <name evidence="2" type="ORF">PG991_012250</name>
</gene>
<dbReference type="EMBL" id="JAQQWI010000017">
    <property type="protein sequence ID" value="KAK8005953.1"/>
    <property type="molecule type" value="Genomic_DNA"/>
</dbReference>
<keyword evidence="3" id="KW-1185">Reference proteome</keyword>
<feature type="compositionally biased region" description="Basic and acidic residues" evidence="1">
    <location>
        <begin position="76"/>
        <end position="103"/>
    </location>
</feature>
<reference evidence="2 3" key="1">
    <citation type="submission" date="2023-01" db="EMBL/GenBank/DDBJ databases">
        <title>Analysis of 21 Apiospora genomes using comparative genomics revels a genus with tremendous synthesis potential of carbohydrate active enzymes and secondary metabolites.</title>
        <authorList>
            <person name="Sorensen T."/>
        </authorList>
    </citation>
    <scope>NUCLEOTIDE SEQUENCE [LARGE SCALE GENOMIC DNA]</scope>
    <source>
        <strain evidence="2 3">CBS 20057</strain>
    </source>
</reference>
<dbReference type="Proteomes" id="UP001396898">
    <property type="component" value="Unassembled WGS sequence"/>
</dbReference>
<proteinExistence type="predicted"/>
<evidence type="ECO:0000313" key="2">
    <source>
        <dbReference type="EMBL" id="KAK8005953.1"/>
    </source>
</evidence>
<sequence length="103" mass="11707">MAGRPIGLDQVKTLILEDKWAQIIHMTKQGRISRQDFVDAAVATKSPEFLAKMLCDFMSLRGFELLGELGLLPRTNEVENNKPHDKNSQEKEPQDRKTQDGKN</sequence>
<organism evidence="2 3">
    <name type="scientific">Apiospora marii</name>
    <dbReference type="NCBI Taxonomy" id="335849"/>
    <lineage>
        <taxon>Eukaryota</taxon>
        <taxon>Fungi</taxon>
        <taxon>Dikarya</taxon>
        <taxon>Ascomycota</taxon>
        <taxon>Pezizomycotina</taxon>
        <taxon>Sordariomycetes</taxon>
        <taxon>Xylariomycetidae</taxon>
        <taxon>Amphisphaeriales</taxon>
        <taxon>Apiosporaceae</taxon>
        <taxon>Apiospora</taxon>
    </lineage>
</organism>
<protein>
    <submittedName>
        <fullName evidence="2">Uncharacterized protein</fullName>
    </submittedName>
</protein>
<accession>A0ABR1R9A8</accession>